<dbReference type="EMBL" id="RWGY01000007">
    <property type="protein sequence ID" value="TVU41965.1"/>
    <property type="molecule type" value="Genomic_DNA"/>
</dbReference>
<dbReference type="InterPro" id="IPR055290">
    <property type="entry name" value="At3g26010-like"/>
</dbReference>
<organism evidence="3 4">
    <name type="scientific">Eragrostis curvula</name>
    <name type="common">weeping love grass</name>
    <dbReference type="NCBI Taxonomy" id="38414"/>
    <lineage>
        <taxon>Eukaryota</taxon>
        <taxon>Viridiplantae</taxon>
        <taxon>Streptophyta</taxon>
        <taxon>Embryophyta</taxon>
        <taxon>Tracheophyta</taxon>
        <taxon>Spermatophyta</taxon>
        <taxon>Magnoliopsida</taxon>
        <taxon>Liliopsida</taxon>
        <taxon>Poales</taxon>
        <taxon>Poaceae</taxon>
        <taxon>PACMAD clade</taxon>
        <taxon>Chloridoideae</taxon>
        <taxon>Eragrostideae</taxon>
        <taxon>Eragrostidinae</taxon>
        <taxon>Eragrostis</taxon>
    </lineage>
</organism>
<dbReference type="InterPro" id="IPR056592">
    <property type="entry name" value="Beta-prop_At3g26010-like"/>
</dbReference>
<name>A0A5J9W239_9POAL</name>
<feature type="non-terminal residue" evidence="3">
    <location>
        <position position="1"/>
    </location>
</feature>
<dbReference type="InterPro" id="IPR036047">
    <property type="entry name" value="F-box-like_dom_sf"/>
</dbReference>
<evidence type="ECO:0000256" key="1">
    <source>
        <dbReference type="SAM" id="MobiDB-lite"/>
    </source>
</evidence>
<keyword evidence="4" id="KW-1185">Reference proteome</keyword>
<dbReference type="CDD" id="cd22157">
    <property type="entry name" value="F-box_AtFBW1-like"/>
    <property type="match status" value="1"/>
</dbReference>
<dbReference type="Gene3D" id="1.20.1280.50">
    <property type="match status" value="1"/>
</dbReference>
<dbReference type="SMART" id="SM00256">
    <property type="entry name" value="FBOX"/>
    <property type="match status" value="1"/>
</dbReference>
<accession>A0A5J9W239</accession>
<evidence type="ECO:0000259" key="2">
    <source>
        <dbReference type="SMART" id="SM00256"/>
    </source>
</evidence>
<dbReference type="Gramene" id="TVU41965">
    <property type="protein sequence ID" value="TVU41965"/>
    <property type="gene ID" value="EJB05_15529"/>
</dbReference>
<comment type="caution">
    <text evidence="3">The sequence shown here is derived from an EMBL/GenBank/DDBJ whole genome shotgun (WGS) entry which is preliminary data.</text>
</comment>
<sequence>MVESTRVGLALKPLHRCKCVAKAWHDLIDGPHHRKKLPQTLQGFFFMDKDTYSRRRSVGRFGFINLLPKSAHLDIDLSFSFLMKRPEIKVLTLSDSSNGLFLFEHGLKSAPSDRLGYIVCNPATKQWVTVPRYDSPPPANAIRGETRYSYLVFDPSVSSHFHLVQFWLEFRQKHDNGSSESEEDSHEAWYRYKYGTWTPGSWSDWADHESGDTEEAWHRYKYGTWTPGSWSGRTGHVESGDEGSSGKEVSLVSVHTYSSETGMWSHIPSDWDEPEEQGLEEWRYQGLEPGRGSRRAFVNSMLHFIISDRDEIAAADAQGATQKIIPVPNPTKGGRWAVPGYIAQSQGRLHYINQESDARLSIWVLEDYYTDKWVLKHAVGVTKQFGKKRRLGHENDCHVVAMHPDGNVVFIVQGSNLKLISYDMDYKLVRVVGTLKDESCKYSFGPTIVGIVVLDTEIKKSRKERDRDRGVLRRDKGVSISENAKYFEKINTMGDPKGCAVAAAGFPDDPLLEILCRVPAKSLCRFKCVSKPWRDLIADLLRCRKFPQTLEGFFYGSRFQSYGNFTNLVGKSDPPVDPSFSFLTKVPGIQDLSILGSINGLLLFRHVRRSGMYGYIVCNPATEQWMSVPKASLWGEKREDDEEMDEDDEEMDEDDQDDEECDEDYWDTGAHHFLMFDPAVSSHFHLVQLGYNRSDDRMYEVAVYSSETGLWSCKTEGWAFYVEGGGCERWKRGEDEVKSELGSAYVNDMLHVPVCHHYRDDLRTQETQIVAVDVQGNVCKVMRWPGENEIATPSFIGQSQGRLHCINGHQKSDNPNGRIIGLSIWVLEDHDAAKWVLKQHVSSWQLFGRVSCQESDYAVVAFHPDQNLVFFVQGWNQKLLSYDMDSMEVRAVCTLGQGFWSVTPYVPCFADLPVKRLCFPLLAFLTHNRRRGSGGIRRSCRLR</sequence>
<protein>
    <recommendedName>
        <fullName evidence="2">F-box domain-containing protein</fullName>
    </recommendedName>
</protein>
<dbReference type="PANTHER" id="PTHR35546">
    <property type="entry name" value="F-BOX PROTEIN INTERACTION DOMAIN PROTEIN-RELATED"/>
    <property type="match status" value="1"/>
</dbReference>
<dbReference type="PANTHER" id="PTHR35546:SF28">
    <property type="entry name" value="F-BOX DOMAIN-CONTAINING PROTEIN"/>
    <property type="match status" value="1"/>
</dbReference>
<dbReference type="InterPro" id="IPR001810">
    <property type="entry name" value="F-box_dom"/>
</dbReference>
<evidence type="ECO:0000313" key="3">
    <source>
        <dbReference type="EMBL" id="TVU41965.1"/>
    </source>
</evidence>
<dbReference type="Proteomes" id="UP000324897">
    <property type="component" value="Chromosome 4"/>
</dbReference>
<dbReference type="AlphaFoldDB" id="A0A5J9W239"/>
<proteinExistence type="predicted"/>
<feature type="compositionally biased region" description="Acidic residues" evidence="1">
    <location>
        <begin position="639"/>
        <end position="662"/>
    </location>
</feature>
<feature type="domain" description="F-box" evidence="2">
    <location>
        <begin position="506"/>
        <end position="546"/>
    </location>
</feature>
<feature type="region of interest" description="Disordered" evidence="1">
    <location>
        <begin position="636"/>
        <end position="662"/>
    </location>
</feature>
<dbReference type="SUPFAM" id="SSF81383">
    <property type="entry name" value="F-box domain"/>
    <property type="match status" value="1"/>
</dbReference>
<reference evidence="3 4" key="1">
    <citation type="journal article" date="2019" name="Sci. Rep.">
        <title>A high-quality genome of Eragrostis curvula grass provides insights into Poaceae evolution and supports new strategies to enhance forage quality.</title>
        <authorList>
            <person name="Carballo J."/>
            <person name="Santos B.A.C.M."/>
            <person name="Zappacosta D."/>
            <person name="Garbus I."/>
            <person name="Selva J.P."/>
            <person name="Gallo C.A."/>
            <person name="Diaz A."/>
            <person name="Albertini E."/>
            <person name="Caccamo M."/>
            <person name="Echenique V."/>
        </authorList>
    </citation>
    <scope>NUCLEOTIDE SEQUENCE [LARGE SCALE GENOMIC DNA]</scope>
    <source>
        <strain evidence="4">cv. Victoria</strain>
        <tissue evidence="3">Leaf</tissue>
    </source>
</reference>
<evidence type="ECO:0000313" key="4">
    <source>
        <dbReference type="Proteomes" id="UP000324897"/>
    </source>
</evidence>
<gene>
    <name evidence="3" type="ORF">EJB05_15529</name>
</gene>
<dbReference type="Pfam" id="PF00646">
    <property type="entry name" value="F-box"/>
    <property type="match status" value="1"/>
</dbReference>
<dbReference type="Pfam" id="PF24750">
    <property type="entry name" value="b-prop_At3g26010-like"/>
    <property type="match status" value="2"/>
</dbReference>